<name>A0A4Q8QE87_9FLAO</name>
<organism evidence="2 3">
    <name type="scientific">Flagellimonas allohymeniacidonis</name>
    <dbReference type="NCBI Taxonomy" id="2517819"/>
    <lineage>
        <taxon>Bacteria</taxon>
        <taxon>Pseudomonadati</taxon>
        <taxon>Bacteroidota</taxon>
        <taxon>Flavobacteriia</taxon>
        <taxon>Flavobacteriales</taxon>
        <taxon>Flavobacteriaceae</taxon>
        <taxon>Flagellimonas</taxon>
    </lineage>
</organism>
<feature type="domain" description="DUF4440" evidence="1">
    <location>
        <begin position="42"/>
        <end position="152"/>
    </location>
</feature>
<protein>
    <submittedName>
        <fullName evidence="2">SgcJ/EcaC family oxidoreductase</fullName>
    </submittedName>
</protein>
<dbReference type="SUPFAM" id="SSF54427">
    <property type="entry name" value="NTF2-like"/>
    <property type="match status" value="1"/>
</dbReference>
<accession>A0A4Q8QE87</accession>
<comment type="caution">
    <text evidence="2">The sequence shown here is derived from an EMBL/GenBank/DDBJ whole genome shotgun (WGS) entry which is preliminary data.</text>
</comment>
<dbReference type="RefSeq" id="WP_130614303.1">
    <property type="nucleotide sequence ID" value="NZ_SGIU01000002.1"/>
</dbReference>
<dbReference type="AlphaFoldDB" id="A0A4Q8QE87"/>
<dbReference type="PROSITE" id="PS51257">
    <property type="entry name" value="PROKAR_LIPOPROTEIN"/>
    <property type="match status" value="1"/>
</dbReference>
<dbReference type="NCBIfam" id="TIGR02246">
    <property type="entry name" value="SgcJ/EcaC family oxidoreductase"/>
    <property type="match status" value="1"/>
</dbReference>
<dbReference type="Gene3D" id="3.10.450.50">
    <property type="match status" value="1"/>
</dbReference>
<dbReference type="InterPro" id="IPR011944">
    <property type="entry name" value="Steroid_delta5-4_isomerase"/>
</dbReference>
<dbReference type="InterPro" id="IPR032710">
    <property type="entry name" value="NTF2-like_dom_sf"/>
</dbReference>
<evidence type="ECO:0000259" key="1">
    <source>
        <dbReference type="Pfam" id="PF14534"/>
    </source>
</evidence>
<dbReference type="Pfam" id="PF14534">
    <property type="entry name" value="DUF4440"/>
    <property type="match status" value="1"/>
</dbReference>
<reference evidence="2 3" key="1">
    <citation type="submission" date="2019-02" db="EMBL/GenBank/DDBJ databases">
        <title>Draft genome sequence of Muricauda sp. 176CP4-71.</title>
        <authorList>
            <person name="Park J.-S."/>
        </authorList>
    </citation>
    <scope>NUCLEOTIDE SEQUENCE [LARGE SCALE GENOMIC DNA]</scope>
    <source>
        <strain evidence="2 3">176CP4-71</strain>
    </source>
</reference>
<dbReference type="InterPro" id="IPR027843">
    <property type="entry name" value="DUF4440"/>
</dbReference>
<evidence type="ECO:0000313" key="2">
    <source>
        <dbReference type="EMBL" id="TAI47468.1"/>
    </source>
</evidence>
<keyword evidence="3" id="KW-1185">Reference proteome</keyword>
<sequence length="161" mass="18274">MKNMMATMCLSLLLTGCGTNTNKKEEQIENKTDMKTEESQKIKKLLLDYRDALNTSDVEKVMSLYTQNGVFMASAAPTAVGTDQVKGAYEFVFSQIQLSIEFFIDEIQVLNGYAIARSTSKGSTLIHATNETVPEENREIFVLKQEDGDWKIDRYMFNKMQ</sequence>
<dbReference type="Proteomes" id="UP000291981">
    <property type="component" value="Unassembled WGS sequence"/>
</dbReference>
<gene>
    <name evidence="2" type="ORF">EW142_12410</name>
</gene>
<proteinExistence type="predicted"/>
<dbReference type="EMBL" id="SGIU01000002">
    <property type="protein sequence ID" value="TAI47468.1"/>
    <property type="molecule type" value="Genomic_DNA"/>
</dbReference>
<dbReference type="OrthoDB" id="6491893at2"/>
<evidence type="ECO:0000313" key="3">
    <source>
        <dbReference type="Proteomes" id="UP000291981"/>
    </source>
</evidence>